<accession>A0A1A7C1P4</accession>
<dbReference type="AlphaFoldDB" id="A0A1A7C1P4"/>
<name>A0A1A7C1P4_9BURK</name>
<proteinExistence type="predicted"/>
<keyword evidence="2" id="KW-1185">Reference proteome</keyword>
<gene>
    <name evidence="1" type="ORF">ASR47_1007245</name>
</gene>
<dbReference type="EMBL" id="LOCQ01000056">
    <property type="protein sequence ID" value="OBV38929.1"/>
    <property type="molecule type" value="Genomic_DNA"/>
</dbReference>
<dbReference type="Proteomes" id="UP000092713">
    <property type="component" value="Unassembled WGS sequence"/>
</dbReference>
<organism evidence="1 2">
    <name type="scientific">Janthinobacterium psychrotolerans</name>
    <dbReference type="NCBI Taxonomy" id="1747903"/>
    <lineage>
        <taxon>Bacteria</taxon>
        <taxon>Pseudomonadati</taxon>
        <taxon>Pseudomonadota</taxon>
        <taxon>Betaproteobacteria</taxon>
        <taxon>Burkholderiales</taxon>
        <taxon>Oxalobacteraceae</taxon>
        <taxon>Janthinobacterium</taxon>
    </lineage>
</organism>
<evidence type="ECO:0000313" key="1">
    <source>
        <dbReference type="EMBL" id="OBV38929.1"/>
    </source>
</evidence>
<evidence type="ECO:0000313" key="2">
    <source>
        <dbReference type="Proteomes" id="UP000092713"/>
    </source>
</evidence>
<protein>
    <submittedName>
        <fullName evidence="1">Uncharacterized protein</fullName>
    </submittedName>
</protein>
<comment type="caution">
    <text evidence="1">The sequence shown here is derived from an EMBL/GenBank/DDBJ whole genome shotgun (WGS) entry which is preliminary data.</text>
</comment>
<reference evidence="1 2" key="1">
    <citation type="submission" date="2016-04" db="EMBL/GenBank/DDBJ databases">
        <title>Draft genome sequence of Janthinobacterium psychrotolerans sp. nov., isolated from freshwater sediments in Denmark.</title>
        <authorList>
            <person name="Gong X."/>
            <person name="Skrivergaard S."/>
            <person name="Korsgaard B.S."/>
            <person name="Schreiber L."/>
            <person name="Marshall I.P."/>
            <person name="Finster K."/>
            <person name="Schramm A."/>
        </authorList>
    </citation>
    <scope>NUCLEOTIDE SEQUENCE [LARGE SCALE GENOMIC DNA]</scope>
    <source>
        <strain evidence="1 2">S3-2</strain>
    </source>
</reference>
<sequence>MKNNNTMPSLQEAEPEKQRRTNALMAQKIDVAIIFQEMLGTFAAATYLNEQQVPLDIALRVLVHARRYSPSPPKMIGGAELACPSRSG</sequence>
<dbReference type="OrthoDB" id="8759983at2"/>
<dbReference type="RefSeq" id="WP_065308633.1">
    <property type="nucleotide sequence ID" value="NZ_LOCQ01000056.1"/>
</dbReference>